<dbReference type="GO" id="GO:0005634">
    <property type="term" value="C:nucleus"/>
    <property type="evidence" value="ECO:0007669"/>
    <property type="project" value="TreeGrafter"/>
</dbReference>
<dbReference type="InterPro" id="IPR036291">
    <property type="entry name" value="NAD(P)-bd_dom_sf"/>
</dbReference>
<dbReference type="InterPro" id="IPR006168">
    <property type="entry name" value="G3P_DH_NAD-dep"/>
</dbReference>
<protein>
    <recommendedName>
        <fullName evidence="9">Glycerol-3-phosphate dehydrogenase [NAD(+)]</fullName>
        <ecNumber evidence="9">1.1.1.8</ecNumber>
    </recommendedName>
</protein>
<evidence type="ECO:0000313" key="12">
    <source>
        <dbReference type="EMBL" id="ORY36422.1"/>
    </source>
</evidence>
<dbReference type="OrthoDB" id="10263760at2759"/>
<feature type="active site" description="Proton acceptor" evidence="5">
    <location>
        <position position="221"/>
    </location>
</feature>
<dbReference type="FunFam" id="1.10.1040.10:FF:000004">
    <property type="entry name" value="Glycerol-3-phosphate dehydrogenase [NAD(+)]"/>
    <property type="match status" value="1"/>
</dbReference>
<dbReference type="EMBL" id="MCGR01000175">
    <property type="protein sequence ID" value="ORY36422.1"/>
    <property type="molecule type" value="Genomic_DNA"/>
</dbReference>
<evidence type="ECO:0000259" key="11">
    <source>
        <dbReference type="Pfam" id="PF07479"/>
    </source>
</evidence>
<feature type="binding site" evidence="7">
    <location>
        <position position="286"/>
    </location>
    <ligand>
        <name>NAD(+)</name>
        <dbReference type="ChEBI" id="CHEBI:57540"/>
    </ligand>
</feature>
<dbReference type="InterPro" id="IPR006109">
    <property type="entry name" value="G3P_DH_NAD-dep_C"/>
</dbReference>
<dbReference type="GO" id="GO:0051287">
    <property type="term" value="F:NAD binding"/>
    <property type="evidence" value="ECO:0007669"/>
    <property type="project" value="UniProtKB-UniRule"/>
</dbReference>
<dbReference type="SUPFAM" id="SSF51735">
    <property type="entry name" value="NAD(P)-binding Rossmann-fold domains"/>
    <property type="match status" value="1"/>
</dbReference>
<feature type="non-terminal residue" evidence="12">
    <location>
        <position position="324"/>
    </location>
</feature>
<dbReference type="Proteomes" id="UP000193467">
    <property type="component" value="Unassembled WGS sequence"/>
</dbReference>
<dbReference type="EC" id="1.1.1.8" evidence="9"/>
<proteinExistence type="inferred from homology"/>
<evidence type="ECO:0000256" key="6">
    <source>
        <dbReference type="PIRSR" id="PIRSR000114-2"/>
    </source>
</evidence>
<feature type="domain" description="Glycerol-3-phosphate dehydrogenase NAD-dependent N-terminal" evidence="10">
    <location>
        <begin position="21"/>
        <end position="189"/>
    </location>
</feature>
<dbReference type="InterPro" id="IPR008927">
    <property type="entry name" value="6-PGluconate_DH-like_C_sf"/>
</dbReference>
<dbReference type="STRING" id="106004.A0A1Y2BNU7"/>
<dbReference type="InterPro" id="IPR017751">
    <property type="entry name" value="G3P_DH_NAD-dep_euk"/>
</dbReference>
<evidence type="ECO:0000256" key="8">
    <source>
        <dbReference type="RuleBase" id="RU000437"/>
    </source>
</evidence>
<name>A0A1Y2BNU7_9BASI</name>
<evidence type="ECO:0000256" key="4">
    <source>
        <dbReference type="ARBA" id="ARBA00048683"/>
    </source>
</evidence>
<comment type="similarity">
    <text evidence="1 8">Belongs to the NAD-dependent glycerol-3-phosphate dehydrogenase family.</text>
</comment>
<feature type="binding site" evidence="7">
    <location>
        <position position="315"/>
    </location>
    <ligand>
        <name>NAD(+)</name>
        <dbReference type="ChEBI" id="CHEBI:57540"/>
    </ligand>
</feature>
<dbReference type="Pfam" id="PF01210">
    <property type="entry name" value="NAD_Gly3P_dh_N"/>
    <property type="match status" value="1"/>
</dbReference>
<keyword evidence="2 8" id="KW-0560">Oxidoreductase</keyword>
<keyword evidence="3 7" id="KW-0520">NAD</keyword>
<dbReference type="InterPro" id="IPR011128">
    <property type="entry name" value="G3P_DH_NAD-dep_N"/>
</dbReference>
<dbReference type="PIRSF" id="PIRSF000114">
    <property type="entry name" value="Glycerol-3-P_dh"/>
    <property type="match status" value="1"/>
</dbReference>
<evidence type="ECO:0000256" key="3">
    <source>
        <dbReference type="ARBA" id="ARBA00023027"/>
    </source>
</evidence>
<comment type="caution">
    <text evidence="12">The sequence shown here is derived from an EMBL/GenBank/DDBJ whole genome shotgun (WGS) entry which is preliminary data.</text>
</comment>
<dbReference type="PANTHER" id="PTHR11728:SF8">
    <property type="entry name" value="GLYCEROL-3-PHOSPHATE DEHYDROGENASE [NAD(+)]-RELATED"/>
    <property type="match status" value="1"/>
</dbReference>
<dbReference type="PROSITE" id="PS00957">
    <property type="entry name" value="NAD_G3PDH"/>
    <property type="match status" value="1"/>
</dbReference>
<accession>A0A1Y2BNU7</accession>
<evidence type="ECO:0000256" key="9">
    <source>
        <dbReference type="RuleBase" id="RU361243"/>
    </source>
</evidence>
<evidence type="ECO:0000259" key="10">
    <source>
        <dbReference type="Pfam" id="PF01210"/>
    </source>
</evidence>
<keyword evidence="13" id="KW-1185">Reference proteome</keyword>
<feature type="domain" description="Glycerol-3-phosphate dehydrogenase NAD-dependent C-terminal" evidence="11">
    <location>
        <begin position="210"/>
        <end position="324"/>
    </location>
</feature>
<dbReference type="InterPro" id="IPR013328">
    <property type="entry name" value="6PGD_dom2"/>
</dbReference>
<dbReference type="GO" id="GO:0005975">
    <property type="term" value="P:carbohydrate metabolic process"/>
    <property type="evidence" value="ECO:0007669"/>
    <property type="project" value="InterPro"/>
</dbReference>
<dbReference type="Gene3D" id="3.40.50.720">
    <property type="entry name" value="NAD(P)-binding Rossmann-like Domain"/>
    <property type="match status" value="1"/>
</dbReference>
<feature type="binding site" evidence="7">
    <location>
        <position position="114"/>
    </location>
    <ligand>
        <name>NAD(+)</name>
        <dbReference type="ChEBI" id="CHEBI:57540"/>
    </ligand>
</feature>
<dbReference type="PRINTS" id="PR00077">
    <property type="entry name" value="GPDHDRGNASE"/>
</dbReference>
<dbReference type="GO" id="GO:0005829">
    <property type="term" value="C:cytosol"/>
    <property type="evidence" value="ECO:0007669"/>
    <property type="project" value="TreeGrafter"/>
</dbReference>
<dbReference type="GO" id="GO:0141152">
    <property type="term" value="F:glycerol-3-phosphate dehydrogenase (NAD+) activity"/>
    <property type="evidence" value="ECO:0007669"/>
    <property type="project" value="UniProtKB-UniRule"/>
</dbReference>
<evidence type="ECO:0000256" key="2">
    <source>
        <dbReference type="ARBA" id="ARBA00023002"/>
    </source>
</evidence>
<sequence length="324" mass="35293">MSNFERTAGASSVAGQQEKWKVAIIGSGNWGSAIAKIVGQNAEQQPELFDPSVTMWMYQEEFEGRPLTEQFNEKHENVKYLPGVKIAKGVVAEPDLVKACEGANALIFVTPHQFIPSICKQLHGKLPKGARAISLVKGVDVHEDKIHIFSEVIEEHLGVSCAALSGANIANEVARDAFSETTIGCRNKEDGERWVKLFHTNHFRVSLTDDVLGVSLAGALKNVVAVAAGLVDGMEMGNNAKAAIMRIGLMEMKKFSKEFFEGIRDATFVEESCGIADLITSSLGGRNRQCAEAFVTSGKSFDQLEEEMLKGQKLQGVQTARELH</sequence>
<dbReference type="Gene3D" id="1.10.1040.10">
    <property type="entry name" value="N-(1-d-carboxylethyl)-l-norvaline Dehydrogenase, domain 2"/>
    <property type="match status" value="1"/>
</dbReference>
<dbReference type="GO" id="GO:0046168">
    <property type="term" value="P:glycerol-3-phosphate catabolic process"/>
    <property type="evidence" value="ECO:0007669"/>
    <property type="project" value="UniProtKB-UniRule"/>
</dbReference>
<feature type="binding site" evidence="7">
    <location>
        <begin position="26"/>
        <end position="31"/>
    </location>
    <ligand>
        <name>NAD(+)</name>
        <dbReference type="ChEBI" id="CHEBI:57540"/>
    </ligand>
</feature>
<dbReference type="InParanoid" id="A0A1Y2BNU7"/>
<feature type="binding site" evidence="6">
    <location>
        <position position="137"/>
    </location>
    <ligand>
        <name>substrate</name>
    </ligand>
</feature>
<feature type="binding site" evidence="7">
    <location>
        <position position="170"/>
    </location>
    <ligand>
        <name>NAD(+)</name>
        <dbReference type="ChEBI" id="CHEBI:57540"/>
    </ligand>
</feature>
<dbReference type="Pfam" id="PF07479">
    <property type="entry name" value="NAD_Gly3P_dh_C"/>
    <property type="match status" value="1"/>
</dbReference>
<dbReference type="NCBIfam" id="TIGR03376">
    <property type="entry name" value="glycerol3P_DH"/>
    <property type="match status" value="1"/>
</dbReference>
<dbReference type="PANTHER" id="PTHR11728">
    <property type="entry name" value="GLYCEROL-3-PHOSPHATE DEHYDROGENASE"/>
    <property type="match status" value="1"/>
</dbReference>
<dbReference type="FunCoup" id="A0A1Y2BNU7">
    <property type="interactions" value="275"/>
</dbReference>
<feature type="binding site" evidence="6">
    <location>
        <begin position="286"/>
        <end position="287"/>
    </location>
    <ligand>
        <name>substrate</name>
    </ligand>
</feature>
<gene>
    <name evidence="12" type="ORF">BCR35DRAFT_311566</name>
</gene>
<organism evidence="12 13">
    <name type="scientific">Leucosporidium creatinivorum</name>
    <dbReference type="NCBI Taxonomy" id="106004"/>
    <lineage>
        <taxon>Eukaryota</taxon>
        <taxon>Fungi</taxon>
        <taxon>Dikarya</taxon>
        <taxon>Basidiomycota</taxon>
        <taxon>Pucciniomycotina</taxon>
        <taxon>Microbotryomycetes</taxon>
        <taxon>Leucosporidiales</taxon>
        <taxon>Leucosporidium</taxon>
    </lineage>
</organism>
<reference evidence="12 13" key="1">
    <citation type="submission" date="2016-07" db="EMBL/GenBank/DDBJ databases">
        <title>Pervasive Adenine N6-methylation of Active Genes in Fungi.</title>
        <authorList>
            <consortium name="DOE Joint Genome Institute"/>
            <person name="Mondo S.J."/>
            <person name="Dannebaum R.O."/>
            <person name="Kuo R.C."/>
            <person name="Labutti K."/>
            <person name="Haridas S."/>
            <person name="Kuo A."/>
            <person name="Salamov A."/>
            <person name="Ahrendt S.R."/>
            <person name="Lipzen A."/>
            <person name="Sullivan W."/>
            <person name="Andreopoulos W.B."/>
            <person name="Clum A."/>
            <person name="Lindquist E."/>
            <person name="Daum C."/>
            <person name="Ramamoorthy G.K."/>
            <person name="Gryganskyi A."/>
            <person name="Culley D."/>
            <person name="Magnuson J.K."/>
            <person name="James T.Y."/>
            <person name="O'Malley M.A."/>
            <person name="Stajich J.E."/>
            <person name="Spatafora J.W."/>
            <person name="Visel A."/>
            <person name="Grigoriev I.V."/>
        </authorList>
    </citation>
    <scope>NUCLEOTIDE SEQUENCE [LARGE SCALE GENOMIC DNA]</scope>
    <source>
        <strain evidence="12 13">62-1032</strain>
    </source>
</reference>
<dbReference type="SUPFAM" id="SSF48179">
    <property type="entry name" value="6-phosphogluconate dehydrogenase C-terminal domain-like"/>
    <property type="match status" value="1"/>
</dbReference>
<dbReference type="FunFam" id="3.40.50.720:FF:000365">
    <property type="entry name" value="Glycerol-3-phosphate dehydrogenase [NAD(+)]"/>
    <property type="match status" value="1"/>
</dbReference>
<evidence type="ECO:0000256" key="7">
    <source>
        <dbReference type="PIRSR" id="PIRSR000114-3"/>
    </source>
</evidence>
<evidence type="ECO:0000256" key="5">
    <source>
        <dbReference type="PIRSR" id="PIRSR000114-1"/>
    </source>
</evidence>
<dbReference type="AlphaFoldDB" id="A0A1Y2BNU7"/>
<comment type="catalytic activity">
    <reaction evidence="4 9">
        <text>sn-glycerol 3-phosphate + NAD(+) = dihydroxyacetone phosphate + NADH + H(+)</text>
        <dbReference type="Rhea" id="RHEA:11092"/>
        <dbReference type="ChEBI" id="CHEBI:15378"/>
        <dbReference type="ChEBI" id="CHEBI:57540"/>
        <dbReference type="ChEBI" id="CHEBI:57597"/>
        <dbReference type="ChEBI" id="CHEBI:57642"/>
        <dbReference type="ChEBI" id="CHEBI:57945"/>
        <dbReference type="EC" id="1.1.1.8"/>
    </reaction>
</comment>
<evidence type="ECO:0000313" key="13">
    <source>
        <dbReference type="Proteomes" id="UP000193467"/>
    </source>
</evidence>
<dbReference type="GO" id="GO:0042803">
    <property type="term" value="F:protein homodimerization activity"/>
    <property type="evidence" value="ECO:0007669"/>
    <property type="project" value="InterPro"/>
</dbReference>
<feature type="binding site" evidence="7">
    <location>
        <position position="313"/>
    </location>
    <ligand>
        <name>NAD(+)</name>
        <dbReference type="ChEBI" id="CHEBI:57540"/>
    </ligand>
</feature>
<evidence type="ECO:0000256" key="1">
    <source>
        <dbReference type="ARBA" id="ARBA00011009"/>
    </source>
</evidence>